<gene>
    <name evidence="1" type="ORF">M0R89_00755</name>
</gene>
<evidence type="ECO:0000313" key="2">
    <source>
        <dbReference type="Proteomes" id="UP000830729"/>
    </source>
</evidence>
<keyword evidence="2" id="KW-1185">Reference proteome</keyword>
<sequence length="124" mass="14177">MSKVYPYRLADFLHEQVGDGLRSVIYHDRDEYEVVFVREDLEDYDGEEIDDIVADLWADSYEQAIREDLRGHGPLNCTVWVFEDAIEMHFVADDRRGIAVALDTETFLAQSSFIGQCLGVAGLK</sequence>
<dbReference type="InterPro" id="IPR055944">
    <property type="entry name" value="DUF7522"/>
</dbReference>
<name>A0A8U0HVH3_9EURY</name>
<dbReference type="AlphaFoldDB" id="A0A8U0HVH3"/>
<dbReference type="Pfam" id="PF24366">
    <property type="entry name" value="DUF7522"/>
    <property type="match status" value="1"/>
</dbReference>
<dbReference type="RefSeq" id="WP_248650659.1">
    <property type="nucleotide sequence ID" value="NZ_CP096659.1"/>
</dbReference>
<evidence type="ECO:0000313" key="1">
    <source>
        <dbReference type="EMBL" id="UPV74614.1"/>
    </source>
</evidence>
<dbReference type="Proteomes" id="UP000830729">
    <property type="component" value="Chromosome"/>
</dbReference>
<reference evidence="1 2" key="1">
    <citation type="submission" date="2022-04" db="EMBL/GenBank/DDBJ databases">
        <title>Diverse halophilic archaea isolated from saline environments.</title>
        <authorList>
            <person name="Cui H.-L."/>
        </authorList>
    </citation>
    <scope>NUCLEOTIDE SEQUENCE [LARGE SCALE GENOMIC DNA]</scope>
    <source>
        <strain evidence="1 2">XZYJT49</strain>
    </source>
</reference>
<dbReference type="GeneID" id="72183684"/>
<protein>
    <submittedName>
        <fullName evidence="1">Uncharacterized protein</fullName>
    </submittedName>
</protein>
<organism evidence="1 2">
    <name type="scientific">Halorussus limi</name>
    <dbReference type="NCBI Taxonomy" id="2938695"/>
    <lineage>
        <taxon>Archaea</taxon>
        <taxon>Methanobacteriati</taxon>
        <taxon>Methanobacteriota</taxon>
        <taxon>Stenosarchaea group</taxon>
        <taxon>Halobacteria</taxon>
        <taxon>Halobacteriales</taxon>
        <taxon>Haladaptataceae</taxon>
        <taxon>Halorussus</taxon>
    </lineage>
</organism>
<dbReference type="KEGG" id="halx:M0R89_00755"/>
<accession>A0A8U0HVH3</accession>
<proteinExistence type="predicted"/>
<dbReference type="EMBL" id="CP096659">
    <property type="protein sequence ID" value="UPV74614.1"/>
    <property type="molecule type" value="Genomic_DNA"/>
</dbReference>